<sequence length="77" mass="7962">MNLLSISMVCGFTRGAHFIAGHASGKQQARVNGQVLYLCAIPGADPRRSPGAHCRSAIAGATVWREGVATAAVLGTR</sequence>
<proteinExistence type="predicted"/>
<keyword evidence="2" id="KW-1185">Reference proteome</keyword>
<dbReference type="STRING" id="68895.RR42_s1989"/>
<dbReference type="AlphaFoldDB" id="A0A0C4YD53"/>
<gene>
    <name evidence="1" type="ORF">RR42_s1989</name>
</gene>
<protein>
    <submittedName>
        <fullName evidence="1">Uncharacterized protein</fullName>
    </submittedName>
</protein>
<dbReference type="EMBL" id="CP010537">
    <property type="protein sequence ID" value="AJG23577.1"/>
    <property type="molecule type" value="Genomic_DNA"/>
</dbReference>
<evidence type="ECO:0000313" key="1">
    <source>
        <dbReference type="EMBL" id="AJG23577.1"/>
    </source>
</evidence>
<organism evidence="1 2">
    <name type="scientific">Cupriavidus basilensis</name>
    <dbReference type="NCBI Taxonomy" id="68895"/>
    <lineage>
        <taxon>Bacteria</taxon>
        <taxon>Pseudomonadati</taxon>
        <taxon>Pseudomonadota</taxon>
        <taxon>Betaproteobacteria</taxon>
        <taxon>Burkholderiales</taxon>
        <taxon>Burkholderiaceae</taxon>
        <taxon>Cupriavidus</taxon>
    </lineage>
</organism>
<name>A0A0C4YD53_9BURK</name>
<dbReference type="KEGG" id="cbw:RR42_s1989"/>
<evidence type="ECO:0000313" key="2">
    <source>
        <dbReference type="Proteomes" id="UP000031843"/>
    </source>
</evidence>
<accession>A0A0C4YD53</accession>
<reference evidence="1 2" key="1">
    <citation type="journal article" date="2015" name="Genome Announc.">
        <title>Complete Genome Sequence of Cupriavidus basilensis 4G11, Isolated from the Oak Ridge Field Research Center Site.</title>
        <authorList>
            <person name="Ray J."/>
            <person name="Waters R.J."/>
            <person name="Skerker J.M."/>
            <person name="Kuehl J.V."/>
            <person name="Price M.N."/>
            <person name="Huang J."/>
            <person name="Chakraborty R."/>
            <person name="Arkin A.P."/>
            <person name="Deutschbauer A."/>
        </authorList>
    </citation>
    <scope>NUCLEOTIDE SEQUENCE [LARGE SCALE GENOMIC DNA]</scope>
    <source>
        <strain evidence="1">4G11</strain>
    </source>
</reference>
<dbReference type="Proteomes" id="UP000031843">
    <property type="component" value="Chromosome secondary"/>
</dbReference>